<dbReference type="PANTHER" id="PTHR45629:SF7">
    <property type="entry name" value="DNA EXCISION REPAIR PROTEIN ERCC-6-RELATED"/>
    <property type="match status" value="1"/>
</dbReference>
<feature type="domain" description="Helicase ATP-binding" evidence="13">
    <location>
        <begin position="482"/>
        <end position="660"/>
    </location>
</feature>
<comment type="subcellular location">
    <subcellularLocation>
        <location evidence="1">Nucleus</location>
    </subcellularLocation>
</comment>
<keyword evidence="8" id="KW-0067">ATP-binding</keyword>
<feature type="compositionally biased region" description="Pro residues" evidence="12">
    <location>
        <begin position="150"/>
        <end position="163"/>
    </location>
</feature>
<dbReference type="InterPro" id="IPR027417">
    <property type="entry name" value="P-loop_NTPase"/>
</dbReference>
<evidence type="ECO:0000259" key="14">
    <source>
        <dbReference type="PROSITE" id="PS51194"/>
    </source>
</evidence>
<evidence type="ECO:0000313" key="16">
    <source>
        <dbReference type="Proteomes" id="UP000827284"/>
    </source>
</evidence>
<organism evidence="15 16">
    <name type="scientific">Entomortierella parvispora</name>
    <dbReference type="NCBI Taxonomy" id="205924"/>
    <lineage>
        <taxon>Eukaryota</taxon>
        <taxon>Fungi</taxon>
        <taxon>Fungi incertae sedis</taxon>
        <taxon>Mucoromycota</taxon>
        <taxon>Mortierellomycotina</taxon>
        <taxon>Mortierellomycetes</taxon>
        <taxon>Mortierellales</taxon>
        <taxon>Mortierellaceae</taxon>
        <taxon>Entomortierella</taxon>
    </lineage>
</organism>
<evidence type="ECO:0000256" key="6">
    <source>
        <dbReference type="ARBA" id="ARBA00022801"/>
    </source>
</evidence>
<keyword evidence="7" id="KW-0347">Helicase</keyword>
<keyword evidence="16" id="KW-1185">Reference proteome</keyword>
<dbReference type="GO" id="GO:0003677">
    <property type="term" value="F:DNA binding"/>
    <property type="evidence" value="ECO:0007669"/>
    <property type="project" value="UniProtKB-KW"/>
</dbReference>
<feature type="region of interest" description="Disordered" evidence="12">
    <location>
        <begin position="1"/>
        <end position="312"/>
    </location>
</feature>
<dbReference type="Pfam" id="PF00176">
    <property type="entry name" value="SNF2-rel_dom"/>
    <property type="match status" value="1"/>
</dbReference>
<proteinExistence type="inferred from homology"/>
<dbReference type="CDD" id="cd18793">
    <property type="entry name" value="SF2_C_SNF"/>
    <property type="match status" value="1"/>
</dbReference>
<dbReference type="SMART" id="SM00490">
    <property type="entry name" value="HELICc"/>
    <property type="match status" value="1"/>
</dbReference>
<dbReference type="InterPro" id="IPR049730">
    <property type="entry name" value="SNF2/RAD54-like_C"/>
</dbReference>
<dbReference type="PROSITE" id="PS51192">
    <property type="entry name" value="HELICASE_ATP_BIND_1"/>
    <property type="match status" value="1"/>
</dbReference>
<evidence type="ECO:0000256" key="4">
    <source>
        <dbReference type="ARBA" id="ARBA00022741"/>
    </source>
</evidence>
<dbReference type="InterPro" id="IPR001650">
    <property type="entry name" value="Helicase_C-like"/>
</dbReference>
<dbReference type="PROSITE" id="PS51194">
    <property type="entry name" value="HELICASE_CTER"/>
    <property type="match status" value="1"/>
</dbReference>
<keyword evidence="4" id="KW-0547">Nucleotide-binding</keyword>
<dbReference type="GO" id="GO:0005634">
    <property type="term" value="C:nucleus"/>
    <property type="evidence" value="ECO:0007669"/>
    <property type="project" value="UniProtKB-SubCell"/>
</dbReference>
<dbReference type="GO" id="GO:0007131">
    <property type="term" value="P:reciprocal meiotic recombination"/>
    <property type="evidence" value="ECO:0007669"/>
    <property type="project" value="TreeGrafter"/>
</dbReference>
<dbReference type="PANTHER" id="PTHR45629">
    <property type="entry name" value="SNF2/RAD54 FAMILY MEMBER"/>
    <property type="match status" value="1"/>
</dbReference>
<dbReference type="Gene3D" id="1.20.120.850">
    <property type="entry name" value="SWI2/SNF2 ATPases, N-terminal domain"/>
    <property type="match status" value="1"/>
</dbReference>
<dbReference type="InterPro" id="IPR014001">
    <property type="entry name" value="Helicase_ATP-bd"/>
</dbReference>
<feature type="compositionally biased region" description="Low complexity" evidence="12">
    <location>
        <begin position="140"/>
        <end position="149"/>
    </location>
</feature>
<keyword evidence="6" id="KW-0378">Hydrolase</keyword>
<keyword evidence="3" id="KW-0597">Phosphoprotein</keyword>
<evidence type="ECO:0000313" key="15">
    <source>
        <dbReference type="EMBL" id="GJJ76158.1"/>
    </source>
</evidence>
<protein>
    <submittedName>
        <fullName evidence="15">DNA repair and recombination protein RAD54 and RAD54-like protein</fullName>
    </submittedName>
</protein>
<dbReference type="InterPro" id="IPR038718">
    <property type="entry name" value="SNF2-like_sf"/>
</dbReference>
<comment type="similarity">
    <text evidence="2">Belongs to the SNF2/RAD54 helicase family.</text>
</comment>
<comment type="caution">
    <text evidence="15">The sequence shown here is derived from an EMBL/GenBank/DDBJ whole genome shotgun (WGS) entry which is preliminary data.</text>
</comment>
<dbReference type="AlphaFoldDB" id="A0A9P3HGU4"/>
<sequence length="1059" mass="116768">MKRTSAGISLKRPAPKLMSSQDMHPPLSLECTLSPPPPPPPAPSSPTATLFSSSTIPDSLPTPQTAATEIPARKTILKTPGTKSPVRKKVEFVNDSEGSLSDPDDDDDDLYGSQGSSASQEVNLVKLPPKSAPEKRVALVHSEPVSVVPESPPPTRPESPPLPAERALSPSSVPPKSEIATPKAATSIPKTVASPPKAVTSTPKTVASPPKTVATTPKAVVSLPRTTTSLPKPKPVPKVVKVELSDEDEDMEDEEEEEYGDDGEDNSGSDYDSEGSRRKRVKTGRVTHQSIKANLPVATTRTSRSGRPALAPLKVTISSKPLPTTKAAMSDGKALVSLGKKFKVPTFTKPGTAPEPTRPGTYTLGAKRRPAVEGKSAHDYTMEGSIILYDPAWAVLDEAQKEEEKLMSASQELSKDDDENSPPQVIIPKKEKAKYKSIAEILGLTKVKEVPKVHVVVDPVLGRVLRPHQVEGVKFMYKCTTGAVQSNAFGCIMADEMGLGKTLQCITLLWTLLKQSPDPGKGTIEKCIICCPSSLVRNWANEIVKWLGPGKIGVLTCDAKGTKEDTNNAMRRWASARQRMVVNPVLIISYESLRMYAPILAQTPIGLMLCDEGHRLKNSGSQTFVALNELNVQRRVILSGTPIQNDLSEYFSLLNFANPGLLGSTAEFRKNYELPILRGRDSEASDHEQEISNQKLVELSGVVSKFIIRRTNDILSKYLPTKFEHVVFCKLSNFQLDLYNHFINSKSIQRLLRGNGSQPLKAIGLLKKLCNHPDLLDLPDDLEGCEKLLPPDYQTKDSRKPMSRGGVLVQTEFSGKMQVLDRMLAKIKKETTDKIVLISNYTQTLDIFEKLCRQKQYGVLRLDGTMTINKRQKLVDRFNNPDGHEFVFLLSSKAGGCGLNLIGANRLILFDPDWNPAADQQALARVWRDGQKKDCFVYRFIATGSIEEKIFQRQSHKQSLSSCVVDEDQDVERHFSQENLRQLFQFNDKTECCDTHETFKCKRCVDGRQVMKAPQVSYGDTSTWNHFLGDHDLLKLPDPLLKAEAETGAVSFVFQYISH</sequence>
<dbReference type="InterPro" id="IPR000330">
    <property type="entry name" value="SNF2_N"/>
</dbReference>
<evidence type="ECO:0000256" key="7">
    <source>
        <dbReference type="ARBA" id="ARBA00022806"/>
    </source>
</evidence>
<evidence type="ECO:0000256" key="10">
    <source>
        <dbReference type="ARBA" id="ARBA00023204"/>
    </source>
</evidence>
<reference evidence="15" key="1">
    <citation type="submission" date="2021-11" db="EMBL/GenBank/DDBJ databases">
        <authorList>
            <person name="Herlambang A."/>
            <person name="Guo Y."/>
            <person name="Takashima Y."/>
            <person name="Nishizawa T."/>
        </authorList>
    </citation>
    <scope>NUCLEOTIDE SEQUENCE</scope>
    <source>
        <strain evidence="15">E1425</strain>
    </source>
</reference>
<evidence type="ECO:0000256" key="9">
    <source>
        <dbReference type="ARBA" id="ARBA00023125"/>
    </source>
</evidence>
<evidence type="ECO:0000256" key="5">
    <source>
        <dbReference type="ARBA" id="ARBA00022763"/>
    </source>
</evidence>
<keyword evidence="5" id="KW-0227">DNA damage</keyword>
<dbReference type="SMART" id="SM00487">
    <property type="entry name" value="DEXDc"/>
    <property type="match status" value="1"/>
</dbReference>
<dbReference type="GO" id="GO:0004386">
    <property type="term" value="F:helicase activity"/>
    <property type="evidence" value="ECO:0007669"/>
    <property type="project" value="UniProtKB-KW"/>
</dbReference>
<dbReference type="Pfam" id="PF08658">
    <property type="entry name" value="Rad54_N"/>
    <property type="match status" value="1"/>
</dbReference>
<dbReference type="FunFam" id="3.40.50.10810:FF:000010">
    <property type="entry name" value="DNA repair and recombination protein RAD54-like"/>
    <property type="match status" value="1"/>
</dbReference>
<evidence type="ECO:0000259" key="13">
    <source>
        <dbReference type="PROSITE" id="PS51192"/>
    </source>
</evidence>
<dbReference type="InterPro" id="IPR050496">
    <property type="entry name" value="SNF2_RAD54_helicase_repair"/>
</dbReference>
<feature type="compositionally biased region" description="Polar residues" evidence="12">
    <location>
        <begin position="286"/>
        <end position="305"/>
    </location>
</feature>
<dbReference type="GO" id="GO:0005524">
    <property type="term" value="F:ATP binding"/>
    <property type="evidence" value="ECO:0007669"/>
    <property type="project" value="UniProtKB-KW"/>
</dbReference>
<dbReference type="Gene3D" id="3.40.50.10810">
    <property type="entry name" value="Tandem AAA-ATPase domain"/>
    <property type="match status" value="1"/>
</dbReference>
<feature type="domain" description="Helicase C-terminal" evidence="14">
    <location>
        <begin position="819"/>
        <end position="972"/>
    </location>
</feature>
<keyword evidence="11" id="KW-0539">Nucleus</keyword>
<dbReference type="Pfam" id="PF00271">
    <property type="entry name" value="Helicase_C"/>
    <property type="match status" value="1"/>
</dbReference>
<dbReference type="GO" id="GO:0015616">
    <property type="term" value="F:DNA translocase activity"/>
    <property type="evidence" value="ECO:0007669"/>
    <property type="project" value="TreeGrafter"/>
</dbReference>
<dbReference type="GO" id="GO:0016817">
    <property type="term" value="F:hydrolase activity, acting on acid anhydrides"/>
    <property type="evidence" value="ECO:0007669"/>
    <property type="project" value="InterPro"/>
</dbReference>
<evidence type="ECO:0000256" key="11">
    <source>
        <dbReference type="ARBA" id="ARBA00023242"/>
    </source>
</evidence>
<dbReference type="Proteomes" id="UP000827284">
    <property type="component" value="Unassembled WGS sequence"/>
</dbReference>
<evidence type="ECO:0000256" key="8">
    <source>
        <dbReference type="ARBA" id="ARBA00022840"/>
    </source>
</evidence>
<reference evidence="15" key="2">
    <citation type="journal article" date="2022" name="Microbiol. Resour. Announc.">
        <title>Whole-Genome Sequence of Entomortierella parvispora E1425, a Mucoromycotan Fungus Associated with Burkholderiaceae-Related Endosymbiotic Bacteria.</title>
        <authorList>
            <person name="Herlambang A."/>
            <person name="Guo Y."/>
            <person name="Takashima Y."/>
            <person name="Narisawa K."/>
            <person name="Ohta H."/>
            <person name="Nishizawa T."/>
        </authorList>
    </citation>
    <scope>NUCLEOTIDE SEQUENCE</scope>
    <source>
        <strain evidence="15">E1425</strain>
    </source>
</reference>
<accession>A0A9P3HGU4</accession>
<dbReference type="FunFam" id="3.40.50.300:FF:000332">
    <property type="entry name" value="DNA repair and recombination protein RAD54-like"/>
    <property type="match status" value="1"/>
</dbReference>
<feature type="compositionally biased region" description="Pro residues" evidence="12">
    <location>
        <begin position="34"/>
        <end position="44"/>
    </location>
</feature>
<name>A0A9P3HGU4_9FUNG</name>
<feature type="compositionally biased region" description="Acidic residues" evidence="12">
    <location>
        <begin position="245"/>
        <end position="273"/>
    </location>
</feature>
<evidence type="ECO:0000256" key="12">
    <source>
        <dbReference type="SAM" id="MobiDB-lite"/>
    </source>
</evidence>
<dbReference type="Gene3D" id="3.40.50.300">
    <property type="entry name" value="P-loop containing nucleotide triphosphate hydrolases"/>
    <property type="match status" value="1"/>
</dbReference>
<feature type="region of interest" description="Disordered" evidence="12">
    <location>
        <begin position="404"/>
        <end position="424"/>
    </location>
</feature>
<evidence type="ECO:0000256" key="1">
    <source>
        <dbReference type="ARBA" id="ARBA00004123"/>
    </source>
</evidence>
<keyword evidence="9" id="KW-0238">DNA-binding</keyword>
<dbReference type="OrthoDB" id="413460at2759"/>
<dbReference type="GO" id="GO:0045003">
    <property type="term" value="P:double-strand break repair via synthesis-dependent strand annealing"/>
    <property type="evidence" value="ECO:0007669"/>
    <property type="project" value="TreeGrafter"/>
</dbReference>
<dbReference type="InterPro" id="IPR013967">
    <property type="entry name" value="Rad54_N"/>
</dbReference>
<evidence type="ECO:0000256" key="2">
    <source>
        <dbReference type="ARBA" id="ARBA00007025"/>
    </source>
</evidence>
<keyword evidence="10" id="KW-0234">DNA repair</keyword>
<gene>
    <name evidence="15" type="ORF">EMPS_08517</name>
</gene>
<dbReference type="EMBL" id="BQFW01000012">
    <property type="protein sequence ID" value="GJJ76158.1"/>
    <property type="molecule type" value="Genomic_DNA"/>
</dbReference>
<dbReference type="SUPFAM" id="SSF52540">
    <property type="entry name" value="P-loop containing nucleoside triphosphate hydrolases"/>
    <property type="match status" value="2"/>
</dbReference>
<evidence type="ECO:0000256" key="3">
    <source>
        <dbReference type="ARBA" id="ARBA00022553"/>
    </source>
</evidence>
<feature type="compositionally biased region" description="Low complexity" evidence="12">
    <location>
        <begin position="45"/>
        <end position="55"/>
    </location>
</feature>